<comment type="similarity">
    <text evidence="8">Belongs to the insect chemoreceptor superfamily. Gustatory receptor (GR) family.</text>
</comment>
<dbReference type="GO" id="GO:0008049">
    <property type="term" value="P:male courtship behavior"/>
    <property type="evidence" value="ECO:0007669"/>
    <property type="project" value="TreeGrafter"/>
</dbReference>
<feature type="transmembrane region" description="Helical" evidence="8">
    <location>
        <begin position="86"/>
        <end position="108"/>
    </location>
</feature>
<accession>A0A6L2Q574</accession>
<evidence type="ECO:0000313" key="9">
    <source>
        <dbReference type="EMBL" id="GFG40019.1"/>
    </source>
</evidence>
<comment type="function">
    <text evidence="8">Gustatory receptor which mediates acceptance or avoidance behavior, depending on its substrates.</text>
</comment>
<evidence type="ECO:0000256" key="5">
    <source>
        <dbReference type="ARBA" id="ARBA00023136"/>
    </source>
</evidence>
<evidence type="ECO:0000256" key="1">
    <source>
        <dbReference type="ARBA" id="ARBA00004651"/>
    </source>
</evidence>
<organism evidence="9 10">
    <name type="scientific">Coptotermes formosanus</name>
    <name type="common">Formosan subterranean termite</name>
    <dbReference type="NCBI Taxonomy" id="36987"/>
    <lineage>
        <taxon>Eukaryota</taxon>
        <taxon>Metazoa</taxon>
        <taxon>Ecdysozoa</taxon>
        <taxon>Arthropoda</taxon>
        <taxon>Hexapoda</taxon>
        <taxon>Insecta</taxon>
        <taxon>Pterygota</taxon>
        <taxon>Neoptera</taxon>
        <taxon>Polyneoptera</taxon>
        <taxon>Dictyoptera</taxon>
        <taxon>Blattodea</taxon>
        <taxon>Blattoidea</taxon>
        <taxon>Termitoidae</taxon>
        <taxon>Rhinotermitidae</taxon>
        <taxon>Coptotermes</taxon>
    </lineage>
</organism>
<proteinExistence type="inferred from homology"/>
<dbReference type="GO" id="GO:0005886">
    <property type="term" value="C:plasma membrane"/>
    <property type="evidence" value="ECO:0007669"/>
    <property type="project" value="UniProtKB-SubCell"/>
</dbReference>
<dbReference type="GO" id="GO:0030424">
    <property type="term" value="C:axon"/>
    <property type="evidence" value="ECO:0007669"/>
    <property type="project" value="TreeGrafter"/>
</dbReference>
<comment type="caution">
    <text evidence="9">The sequence shown here is derived from an EMBL/GenBank/DDBJ whole genome shotgun (WGS) entry which is preliminary data.</text>
</comment>
<dbReference type="GO" id="GO:0007165">
    <property type="term" value="P:signal transduction"/>
    <property type="evidence" value="ECO:0007669"/>
    <property type="project" value="UniProtKB-KW"/>
</dbReference>
<dbReference type="GO" id="GO:0043025">
    <property type="term" value="C:neuronal cell body"/>
    <property type="evidence" value="ECO:0007669"/>
    <property type="project" value="TreeGrafter"/>
</dbReference>
<dbReference type="PANTHER" id="PTHR21143:SF133">
    <property type="entry name" value="GUSTATORY AND PHEROMONE RECEPTOR 32A-RELATED"/>
    <property type="match status" value="1"/>
</dbReference>
<evidence type="ECO:0000256" key="4">
    <source>
        <dbReference type="ARBA" id="ARBA00022989"/>
    </source>
</evidence>
<dbReference type="OrthoDB" id="6478931at2759"/>
<dbReference type="EMBL" id="BLKM01001381">
    <property type="protein sequence ID" value="GFG40019.1"/>
    <property type="molecule type" value="Genomic_DNA"/>
</dbReference>
<keyword evidence="10" id="KW-1185">Reference proteome</keyword>
<comment type="subcellular location">
    <subcellularLocation>
        <location evidence="1 8">Cell membrane</location>
        <topology evidence="1 8">Multi-pass membrane protein</topology>
    </subcellularLocation>
</comment>
<evidence type="ECO:0000256" key="6">
    <source>
        <dbReference type="ARBA" id="ARBA00023170"/>
    </source>
</evidence>
<dbReference type="GO" id="GO:0030425">
    <property type="term" value="C:dendrite"/>
    <property type="evidence" value="ECO:0007669"/>
    <property type="project" value="TreeGrafter"/>
</dbReference>
<dbReference type="Pfam" id="PF08395">
    <property type="entry name" value="7tm_7"/>
    <property type="match status" value="1"/>
</dbReference>
<gene>
    <name evidence="9" type="ORF">Cfor_10567</name>
</gene>
<feature type="transmembrane region" description="Helical" evidence="8">
    <location>
        <begin position="51"/>
        <end position="71"/>
    </location>
</feature>
<sequence length="439" mass="49323">MNNNTSDDFFLAIRPLLFVSRALGLAPFTYVKKTLPAGRKCEQLEHSSAALIYSIFVAALCLCLILISIILKRAFVYTVLAETDAVLDMLLCTVSITSLVSLALGLTTSRNTIVRIMRIIVEIDLIISESYMDYYKRAKNCLIVQLFVTFIFVGFKFTYDYTTWGSTYGLKVLLYGHTYVDTLVEWLVVLQFMNMVIWLKDKFSLLNRRLSILSGIFETENSVEGFYLALLKKTCSINIKEVKPQITQKDILTFNSVHDMLCDTVLLVKSTYEVQIFFSLLSTFVCITILLYFGLCFLYGYVGADSTGISASRFVVCSMIGSLLHVAKLLCITIPCHSANNKMAHTSTLLRKLLLAFHGDPGTMRELERFSKHVALRKFKFTVFGFLSLDLSLLVSMMGAVATYLVILMQFKMSINASPACSKNVTAYVSDNAVSSNFE</sequence>
<dbReference type="FunCoup" id="A0A6L2Q574">
    <property type="interactions" value="3"/>
</dbReference>
<keyword evidence="6 8" id="KW-0675">Receptor</keyword>
<keyword evidence="5 8" id="KW-0472">Membrane</keyword>
<dbReference type="PANTHER" id="PTHR21143">
    <property type="entry name" value="INVERTEBRATE GUSTATORY RECEPTOR"/>
    <property type="match status" value="1"/>
</dbReference>
<evidence type="ECO:0000256" key="3">
    <source>
        <dbReference type="ARBA" id="ARBA00022692"/>
    </source>
</evidence>
<protein>
    <recommendedName>
        <fullName evidence="8">Gustatory receptor</fullName>
    </recommendedName>
</protein>
<keyword evidence="7 8" id="KW-0807">Transducer</keyword>
<name>A0A6L2Q574_COPFO</name>
<evidence type="ECO:0000256" key="7">
    <source>
        <dbReference type="ARBA" id="ARBA00023224"/>
    </source>
</evidence>
<evidence type="ECO:0000256" key="2">
    <source>
        <dbReference type="ARBA" id="ARBA00022475"/>
    </source>
</evidence>
<feature type="transmembrane region" description="Helical" evidence="8">
    <location>
        <begin position="141"/>
        <end position="159"/>
    </location>
</feature>
<feature type="transmembrane region" description="Helical" evidence="8">
    <location>
        <begin position="12"/>
        <end position="31"/>
    </location>
</feature>
<reference evidence="10" key="1">
    <citation type="submission" date="2020-01" db="EMBL/GenBank/DDBJ databases">
        <title>Draft genome sequence of the Termite Coptotermes fromosanus.</title>
        <authorList>
            <person name="Itakura S."/>
            <person name="Yosikawa Y."/>
            <person name="Umezawa K."/>
        </authorList>
    </citation>
    <scope>NUCLEOTIDE SEQUENCE [LARGE SCALE GENOMIC DNA]</scope>
</reference>
<keyword evidence="2 8" id="KW-1003">Cell membrane</keyword>
<evidence type="ECO:0000313" key="10">
    <source>
        <dbReference type="Proteomes" id="UP000502823"/>
    </source>
</evidence>
<dbReference type="GO" id="GO:0007635">
    <property type="term" value="P:chemosensory behavior"/>
    <property type="evidence" value="ECO:0007669"/>
    <property type="project" value="TreeGrafter"/>
</dbReference>
<evidence type="ECO:0000256" key="8">
    <source>
        <dbReference type="RuleBase" id="RU363108"/>
    </source>
</evidence>
<dbReference type="Proteomes" id="UP000502823">
    <property type="component" value="Unassembled WGS sequence"/>
</dbReference>
<dbReference type="GO" id="GO:0050909">
    <property type="term" value="P:sensory perception of taste"/>
    <property type="evidence" value="ECO:0007669"/>
    <property type="project" value="InterPro"/>
</dbReference>
<dbReference type="InParanoid" id="A0A6L2Q574"/>
<keyword evidence="3 8" id="KW-0812">Transmembrane</keyword>
<feature type="transmembrane region" description="Helical" evidence="8">
    <location>
        <begin position="381"/>
        <end position="407"/>
    </location>
</feature>
<dbReference type="AlphaFoldDB" id="A0A6L2Q574"/>
<keyword evidence="4 8" id="KW-1133">Transmembrane helix</keyword>
<dbReference type="InterPro" id="IPR013604">
    <property type="entry name" value="7TM_chemorcpt"/>
</dbReference>
<feature type="transmembrane region" description="Helical" evidence="8">
    <location>
        <begin position="276"/>
        <end position="301"/>
    </location>
</feature>
<feature type="transmembrane region" description="Helical" evidence="8">
    <location>
        <begin position="179"/>
        <end position="199"/>
    </location>
</feature>